<name>A0A9Q2WGV4_9BURK</name>
<dbReference type="PANTHER" id="PTHR35149">
    <property type="entry name" value="SLL5132 PROTEIN"/>
    <property type="match status" value="1"/>
</dbReference>
<feature type="domain" description="GmrSD restriction endonucleases N-terminal" evidence="1">
    <location>
        <begin position="18"/>
        <end position="226"/>
    </location>
</feature>
<gene>
    <name evidence="4" type="ORF">G6731_01515</name>
</gene>
<dbReference type="Pfam" id="PF07510">
    <property type="entry name" value="GmrSD_C"/>
    <property type="match status" value="1"/>
</dbReference>
<dbReference type="InterPro" id="IPR043714">
    <property type="entry name" value="DUF5655"/>
</dbReference>
<proteinExistence type="predicted"/>
<dbReference type="Pfam" id="PF18899">
    <property type="entry name" value="DUF5655"/>
    <property type="match status" value="1"/>
</dbReference>
<dbReference type="InterPro" id="IPR011089">
    <property type="entry name" value="GmrSD_C"/>
</dbReference>
<accession>A0A9Q2WGV4</accession>
<reference evidence="4" key="1">
    <citation type="journal article" date="2021" name="Genome Biol. Evol.">
        <title>Continental-Scale Gene Flow Prevents Allopatric Divergence of Pelagic Freshwater Bacteria.</title>
        <authorList>
            <person name="Hoetzinger M."/>
            <person name="Pitt A."/>
            <person name="Huemer A."/>
            <person name="Hahn M.W."/>
        </authorList>
    </citation>
    <scope>NUCLEOTIDE SEQUENCE</scope>
    <source>
        <strain evidence="4">SM1-W8</strain>
    </source>
</reference>
<dbReference type="InterPro" id="IPR004919">
    <property type="entry name" value="GmrSD_N"/>
</dbReference>
<dbReference type="Pfam" id="PF03235">
    <property type="entry name" value="GmrSD_N"/>
    <property type="match status" value="1"/>
</dbReference>
<evidence type="ECO:0000259" key="1">
    <source>
        <dbReference type="Pfam" id="PF03235"/>
    </source>
</evidence>
<organism evidence="4 5">
    <name type="scientific">Polynucleobacter paneuropaeus</name>
    <dbReference type="NCBI Taxonomy" id="2527775"/>
    <lineage>
        <taxon>Bacteria</taxon>
        <taxon>Pseudomonadati</taxon>
        <taxon>Pseudomonadota</taxon>
        <taxon>Betaproteobacteria</taxon>
        <taxon>Burkholderiales</taxon>
        <taxon>Burkholderiaceae</taxon>
        <taxon>Polynucleobacter</taxon>
    </lineage>
</organism>
<sequence>MKASENKFLKFLQTDMQCLIPLYQRTYSWQESQCDELWTDIVNAGTNEAIKSHFVGSVVYVQDGIYQASATPQLSVIDGQQRLTTTTLILLALAATIDNRGGTLQLNDVESITAKKIRNLYICNPNEDGPLFHKLILTQSDRTTLLALVNGEKVPEEYSKRVLENFEFFLERLEQANLADVYKGLQKLMIVDISLDRGNDNPQLIFESLNSTGLKLSQADLIRNYVLMDLPPEHQSKVYREFWFPIEKRFGHAEYTKLFDRFMRDYLTLKLGRIPNIDAVYQEFKIFSLEKDVDSLVKDIDLYSQYFVNIALEKEPKPELLKRFVNLNELKVDVIYPFLLEVYSDFVKEVIEIEVFKEILDILESYVFRRAICEIPTNALNKTFATLYKEIDTTDYLNSFKASLMLKDAARRYPNDDEFIRKFQEKDVYNFRNKNYLLTRLENSRHSKEPVNVGDYTIEHILPQNSNLSDSWRFDLGESWKEVQSKYLHTIGNLTLTGYNSELSDRPFKEKQSISGGFKSSNLFLNRGLGDLDAWNESEITKRASELSNLASKVWLYPSIDELKLEAYRNKRSQKKEVVEYTLDNYEHLKGDMLNLYKHLEFAITALDPSISVENKKLYIAFKTDSNFVDVVPQKSRLRLSLNVDLADIKDPKNLCEDVSGKGRWGNGNTQLGISKIEDIEYAMFVIKQAYEASL</sequence>
<protein>
    <submittedName>
        <fullName evidence="4">DUF262 domain-containing protein</fullName>
    </submittedName>
</protein>
<evidence type="ECO:0000259" key="2">
    <source>
        <dbReference type="Pfam" id="PF07510"/>
    </source>
</evidence>
<feature type="domain" description="GmrSD restriction endonucleases C-terminal" evidence="2">
    <location>
        <begin position="413"/>
        <end position="548"/>
    </location>
</feature>
<dbReference type="AlphaFoldDB" id="A0A9Q2WGV4"/>
<comment type="caution">
    <text evidence="4">The sequence shown here is derived from an EMBL/GenBank/DDBJ whole genome shotgun (WGS) entry which is preliminary data.</text>
</comment>
<dbReference type="PANTHER" id="PTHR35149:SF2">
    <property type="entry name" value="DUF262 DOMAIN-CONTAINING PROTEIN"/>
    <property type="match status" value="1"/>
</dbReference>
<dbReference type="Proteomes" id="UP000783102">
    <property type="component" value="Unassembled WGS sequence"/>
</dbReference>
<evidence type="ECO:0000259" key="3">
    <source>
        <dbReference type="Pfam" id="PF18899"/>
    </source>
</evidence>
<evidence type="ECO:0000313" key="5">
    <source>
        <dbReference type="Proteomes" id="UP000783102"/>
    </source>
</evidence>
<dbReference type="EMBL" id="JAANEY010000001">
    <property type="protein sequence ID" value="MBT8550642.1"/>
    <property type="molecule type" value="Genomic_DNA"/>
</dbReference>
<feature type="domain" description="DUF5655" evidence="3">
    <location>
        <begin position="592"/>
        <end position="693"/>
    </location>
</feature>
<evidence type="ECO:0000313" key="4">
    <source>
        <dbReference type="EMBL" id="MBT8550642.1"/>
    </source>
</evidence>